<keyword evidence="4 9" id="KW-1133">Transmembrane helix</keyword>
<feature type="transmembrane region" description="Helical" evidence="9">
    <location>
        <begin position="23"/>
        <end position="48"/>
    </location>
</feature>
<dbReference type="PANTHER" id="PTHR24230:SF158">
    <property type="entry name" value="G-PROTEIN COUPLED RECEPTORS FAMILY 1 PROFILE DOMAIN-CONTAINING PROTEIN"/>
    <property type="match status" value="1"/>
</dbReference>
<sequence length="270" mass="30857">MNINNTFNNITLSEWNEEITNSLIPNIIILSVYLALGTCGNVFVLLVYAFQMKKPSDERYFIPVLAFFDMIATIYLGVHYIIQCFYQTTFSNNILCKTLVFFVANTTYYSVFILFTIAIQRYMKLCMLQKPSISISMRRTALFLAIILSFLFALPLPFTYGTIQHQSTKYGISGMRCGRLKEGNDLIMTLYSIGFGMFVFVLVTTLIIIYGKILKTVFRNLKEHTNDTSGSKKEIQKTDEDENRLDISSKEIELIITSAKAAKQANDSRN</sequence>
<keyword evidence="6 9" id="KW-0472">Membrane</keyword>
<evidence type="ECO:0000256" key="7">
    <source>
        <dbReference type="ARBA" id="ARBA00023170"/>
    </source>
</evidence>
<dbReference type="PANTHER" id="PTHR24230">
    <property type="entry name" value="G-PROTEIN COUPLED RECEPTOR"/>
    <property type="match status" value="1"/>
</dbReference>
<dbReference type="GO" id="GO:0005886">
    <property type="term" value="C:plasma membrane"/>
    <property type="evidence" value="ECO:0007669"/>
    <property type="project" value="UniProtKB-SubCell"/>
</dbReference>
<keyword evidence="2" id="KW-1003">Cell membrane</keyword>
<gene>
    <name evidence="11" type="ORF">MCOR_32216</name>
</gene>
<comment type="subcellular location">
    <subcellularLocation>
        <location evidence="1">Cell membrane</location>
        <topology evidence="1">Multi-pass membrane protein</topology>
    </subcellularLocation>
</comment>
<proteinExistence type="predicted"/>
<dbReference type="Proteomes" id="UP000507470">
    <property type="component" value="Unassembled WGS sequence"/>
</dbReference>
<feature type="transmembrane region" description="Helical" evidence="9">
    <location>
        <begin position="94"/>
        <end position="119"/>
    </location>
</feature>
<dbReference type="GO" id="GO:0008528">
    <property type="term" value="F:G protein-coupled peptide receptor activity"/>
    <property type="evidence" value="ECO:0007669"/>
    <property type="project" value="TreeGrafter"/>
</dbReference>
<dbReference type="InterPro" id="IPR017452">
    <property type="entry name" value="GPCR_Rhodpsn_7TM"/>
</dbReference>
<dbReference type="AlphaFoldDB" id="A0A6J8CMT7"/>
<evidence type="ECO:0000256" key="3">
    <source>
        <dbReference type="ARBA" id="ARBA00022692"/>
    </source>
</evidence>
<evidence type="ECO:0000313" key="12">
    <source>
        <dbReference type="Proteomes" id="UP000507470"/>
    </source>
</evidence>
<evidence type="ECO:0000256" key="1">
    <source>
        <dbReference type="ARBA" id="ARBA00004651"/>
    </source>
</evidence>
<evidence type="ECO:0000259" key="10">
    <source>
        <dbReference type="PROSITE" id="PS50262"/>
    </source>
</evidence>
<dbReference type="GO" id="GO:0007218">
    <property type="term" value="P:neuropeptide signaling pathway"/>
    <property type="evidence" value="ECO:0007669"/>
    <property type="project" value="TreeGrafter"/>
</dbReference>
<keyword evidence="3 9" id="KW-0812">Transmembrane</keyword>
<evidence type="ECO:0000256" key="2">
    <source>
        <dbReference type="ARBA" id="ARBA00022475"/>
    </source>
</evidence>
<evidence type="ECO:0000256" key="8">
    <source>
        <dbReference type="ARBA" id="ARBA00023224"/>
    </source>
</evidence>
<name>A0A6J8CMT7_MYTCO</name>
<organism evidence="11 12">
    <name type="scientific">Mytilus coruscus</name>
    <name type="common">Sea mussel</name>
    <dbReference type="NCBI Taxonomy" id="42192"/>
    <lineage>
        <taxon>Eukaryota</taxon>
        <taxon>Metazoa</taxon>
        <taxon>Spiralia</taxon>
        <taxon>Lophotrochozoa</taxon>
        <taxon>Mollusca</taxon>
        <taxon>Bivalvia</taxon>
        <taxon>Autobranchia</taxon>
        <taxon>Pteriomorphia</taxon>
        <taxon>Mytilida</taxon>
        <taxon>Mytiloidea</taxon>
        <taxon>Mytilidae</taxon>
        <taxon>Mytilinae</taxon>
        <taxon>Mytilus</taxon>
    </lineage>
</organism>
<feature type="transmembrane region" description="Helical" evidence="9">
    <location>
        <begin position="190"/>
        <end position="210"/>
    </location>
</feature>
<accession>A0A6J8CMT7</accession>
<evidence type="ECO:0000256" key="6">
    <source>
        <dbReference type="ARBA" id="ARBA00023136"/>
    </source>
</evidence>
<feature type="transmembrane region" description="Helical" evidence="9">
    <location>
        <begin position="140"/>
        <end position="160"/>
    </location>
</feature>
<dbReference type="CDD" id="cd00637">
    <property type="entry name" value="7tm_classA_rhodopsin-like"/>
    <property type="match status" value="1"/>
</dbReference>
<evidence type="ECO:0000313" key="11">
    <source>
        <dbReference type="EMBL" id="CAC5397803.1"/>
    </source>
</evidence>
<keyword evidence="12" id="KW-1185">Reference proteome</keyword>
<keyword evidence="5" id="KW-0297">G-protein coupled receptor</keyword>
<dbReference type="Gene3D" id="1.20.1070.10">
    <property type="entry name" value="Rhodopsin 7-helix transmembrane proteins"/>
    <property type="match status" value="1"/>
</dbReference>
<dbReference type="InterPro" id="IPR000276">
    <property type="entry name" value="GPCR_Rhodpsn"/>
</dbReference>
<reference evidence="11 12" key="1">
    <citation type="submission" date="2020-06" db="EMBL/GenBank/DDBJ databases">
        <authorList>
            <person name="Li R."/>
            <person name="Bekaert M."/>
        </authorList>
    </citation>
    <scope>NUCLEOTIDE SEQUENCE [LARGE SCALE GENOMIC DNA]</scope>
    <source>
        <strain evidence="12">wild</strain>
    </source>
</reference>
<evidence type="ECO:0000256" key="9">
    <source>
        <dbReference type="SAM" id="Phobius"/>
    </source>
</evidence>
<evidence type="ECO:0000256" key="5">
    <source>
        <dbReference type="ARBA" id="ARBA00023040"/>
    </source>
</evidence>
<evidence type="ECO:0000256" key="4">
    <source>
        <dbReference type="ARBA" id="ARBA00022989"/>
    </source>
</evidence>
<dbReference type="SUPFAM" id="SSF81321">
    <property type="entry name" value="Family A G protein-coupled receptor-like"/>
    <property type="match status" value="1"/>
</dbReference>
<protein>
    <recommendedName>
        <fullName evidence="10">G-protein coupled receptors family 1 profile domain-containing protein</fullName>
    </recommendedName>
</protein>
<keyword evidence="8" id="KW-0807">Transducer</keyword>
<feature type="domain" description="G-protein coupled receptors family 1 profile" evidence="10">
    <location>
        <begin position="40"/>
        <end position="270"/>
    </location>
</feature>
<dbReference type="OrthoDB" id="6077868at2759"/>
<keyword evidence="7" id="KW-0675">Receptor</keyword>
<dbReference type="EMBL" id="CACVKT020005775">
    <property type="protein sequence ID" value="CAC5397803.1"/>
    <property type="molecule type" value="Genomic_DNA"/>
</dbReference>
<dbReference type="PROSITE" id="PS50262">
    <property type="entry name" value="G_PROTEIN_RECEP_F1_2"/>
    <property type="match status" value="1"/>
</dbReference>
<feature type="transmembrane region" description="Helical" evidence="9">
    <location>
        <begin position="60"/>
        <end position="82"/>
    </location>
</feature>
<dbReference type="Pfam" id="PF00001">
    <property type="entry name" value="7tm_1"/>
    <property type="match status" value="1"/>
</dbReference>